<accession>A0A917E8Z2</accession>
<protein>
    <submittedName>
        <fullName evidence="1">Uncharacterized protein</fullName>
    </submittedName>
</protein>
<comment type="caution">
    <text evidence="1">The sequence shown here is derived from an EMBL/GenBank/DDBJ whole genome shotgun (WGS) entry which is preliminary data.</text>
</comment>
<dbReference type="AlphaFoldDB" id="A0A917E8Z2"/>
<keyword evidence="2" id="KW-1185">Reference proteome</keyword>
<proteinExistence type="predicted"/>
<gene>
    <name evidence="1" type="ORF">GCM10011390_32600</name>
</gene>
<dbReference type="EMBL" id="BMIQ01000005">
    <property type="protein sequence ID" value="GGE11024.1"/>
    <property type="molecule type" value="Genomic_DNA"/>
</dbReference>
<reference evidence="1" key="1">
    <citation type="journal article" date="2014" name="Int. J. Syst. Evol. Microbiol.">
        <title>Complete genome sequence of Corynebacterium casei LMG S-19264T (=DSM 44701T), isolated from a smear-ripened cheese.</title>
        <authorList>
            <consortium name="US DOE Joint Genome Institute (JGI-PGF)"/>
            <person name="Walter F."/>
            <person name="Albersmeier A."/>
            <person name="Kalinowski J."/>
            <person name="Ruckert C."/>
        </authorList>
    </citation>
    <scope>NUCLEOTIDE SEQUENCE</scope>
    <source>
        <strain evidence="1">CGMCC 1.15367</strain>
    </source>
</reference>
<dbReference type="Proteomes" id="UP000644699">
    <property type="component" value="Unassembled WGS sequence"/>
</dbReference>
<evidence type="ECO:0000313" key="2">
    <source>
        <dbReference type="Proteomes" id="UP000644699"/>
    </source>
</evidence>
<organism evidence="1 2">
    <name type="scientific">Aureimonas endophytica</name>
    <dbReference type="NCBI Taxonomy" id="2027858"/>
    <lineage>
        <taxon>Bacteria</taxon>
        <taxon>Pseudomonadati</taxon>
        <taxon>Pseudomonadota</taxon>
        <taxon>Alphaproteobacteria</taxon>
        <taxon>Hyphomicrobiales</taxon>
        <taxon>Aurantimonadaceae</taxon>
        <taxon>Aureimonas</taxon>
    </lineage>
</organism>
<reference evidence="1" key="2">
    <citation type="submission" date="2020-09" db="EMBL/GenBank/DDBJ databases">
        <authorList>
            <person name="Sun Q."/>
            <person name="Zhou Y."/>
        </authorList>
    </citation>
    <scope>NUCLEOTIDE SEQUENCE</scope>
    <source>
        <strain evidence="1">CGMCC 1.15367</strain>
    </source>
</reference>
<name>A0A917E8Z2_9HYPH</name>
<sequence length="122" mass="13304">MILHVTLTAMMPHMRDATIECLHAGPGQRLAPGSRLLDFSVDLGASFAQDCPPISFHRMVLREPVFLRRLDVAAGDRRDVGALLALLSTEPEEDLSAPPARPARLSSAAIMHHAEMWTGGLR</sequence>
<dbReference type="RefSeq" id="WP_188910341.1">
    <property type="nucleotide sequence ID" value="NZ_BMIQ01000005.1"/>
</dbReference>
<evidence type="ECO:0000313" key="1">
    <source>
        <dbReference type="EMBL" id="GGE11024.1"/>
    </source>
</evidence>